<feature type="compositionally biased region" description="Basic and acidic residues" evidence="1">
    <location>
        <begin position="202"/>
        <end position="327"/>
    </location>
</feature>
<evidence type="ECO:0000256" key="1">
    <source>
        <dbReference type="SAM" id="MobiDB-lite"/>
    </source>
</evidence>
<name>A0A6L5HPK3_9PSED</name>
<comment type="caution">
    <text evidence="2">The sequence shown here is derived from an EMBL/GenBank/DDBJ whole genome shotgun (WGS) entry which is preliminary data.</text>
</comment>
<dbReference type="Proteomes" id="UP000478064">
    <property type="component" value="Unassembled WGS sequence"/>
</dbReference>
<evidence type="ECO:0000313" key="2">
    <source>
        <dbReference type="EMBL" id="MQU04857.1"/>
    </source>
</evidence>
<reference evidence="2 3" key="1">
    <citation type="submission" date="2019-10" db="EMBL/GenBank/DDBJ databases">
        <title>Evaluation of single-gene subtyping targets for Pseudomonas.</title>
        <authorList>
            <person name="Reichler S.J."/>
            <person name="Orsi R.H."/>
            <person name="Wiedmann M."/>
            <person name="Martin N.H."/>
            <person name="Murphy S.I."/>
        </authorList>
    </citation>
    <scope>NUCLEOTIDE SEQUENCE [LARGE SCALE GENOMIC DNA]</scope>
    <source>
        <strain evidence="2 3">FSL R10-1637</strain>
    </source>
</reference>
<feature type="region of interest" description="Disordered" evidence="1">
    <location>
        <begin position="202"/>
        <end position="329"/>
    </location>
</feature>
<accession>A0A6L5HPK3</accession>
<organism evidence="2 3">
    <name type="scientific">Pseudomonas helleri</name>
    <dbReference type="NCBI Taxonomy" id="1608996"/>
    <lineage>
        <taxon>Bacteria</taxon>
        <taxon>Pseudomonadati</taxon>
        <taxon>Pseudomonadota</taxon>
        <taxon>Gammaproteobacteria</taxon>
        <taxon>Pseudomonadales</taxon>
        <taxon>Pseudomonadaceae</taxon>
        <taxon>Pseudomonas</taxon>
    </lineage>
</organism>
<dbReference type="EMBL" id="WIVU01000004">
    <property type="protein sequence ID" value="MQU04857.1"/>
    <property type="molecule type" value="Genomic_DNA"/>
</dbReference>
<sequence length="369" mass="41797">MSAEQQLAILPAKEVALAVFSAPNGLDPYLQKVREEIDKFNASAPDVKTTKGQSAYRSIAYDLATSKSKLDAMGKGLVAELKDLPKKIDAERKRVRELLSAWQEEVRKPLTDWENTEKTRKERHNYGIQQIKDMALFDATPQAVTVGNVIADLEAIAIDDSWQEFLPEAAQAKDQSLAKLRALLAERTQYEAEQAELARLREEREAREKKDRDDQIARDAAEKATREAEAKAQRERDEAAQRARDELAAAEKREQDLRFQTEQAERRAEQAKRERIEAEQKTERDRLDSIEREKAAAKRARQDEIDRQQAAADEERRQAEAREADKAHKAKINRAALDAFIAAGMPKDCARQAVTLIAQRKIPGIAIAY</sequence>
<gene>
    <name evidence="2" type="ORF">GHO27_04055</name>
</gene>
<dbReference type="RefSeq" id="WP_153372853.1">
    <property type="nucleotide sequence ID" value="NZ_WIVU01000004.1"/>
</dbReference>
<dbReference type="AlphaFoldDB" id="A0A6L5HPK3"/>
<evidence type="ECO:0000313" key="3">
    <source>
        <dbReference type="Proteomes" id="UP000478064"/>
    </source>
</evidence>
<proteinExistence type="predicted"/>
<protein>
    <submittedName>
        <fullName evidence="2">Uncharacterized protein</fullName>
    </submittedName>
</protein>